<accession>A0A916YML8</accession>
<dbReference type="GO" id="GO:0046452">
    <property type="term" value="P:dihydrofolate metabolic process"/>
    <property type="evidence" value="ECO:0007669"/>
    <property type="project" value="TreeGrafter"/>
</dbReference>
<evidence type="ECO:0000256" key="2">
    <source>
        <dbReference type="ARBA" id="ARBA00009539"/>
    </source>
</evidence>
<comment type="similarity">
    <text evidence="2 8">Belongs to the dihydrofolate reductase family.</text>
</comment>
<evidence type="ECO:0000256" key="5">
    <source>
        <dbReference type="ARBA" id="ARBA00022857"/>
    </source>
</evidence>
<keyword evidence="5 8" id="KW-0521">NADP</keyword>
<dbReference type="FunFam" id="3.40.430.10:FF:000001">
    <property type="entry name" value="Dihydrofolate reductase"/>
    <property type="match status" value="1"/>
</dbReference>
<keyword evidence="4 8" id="KW-0554">One-carbon metabolism</keyword>
<comment type="caution">
    <text evidence="10">The sequence shown here is derived from an EMBL/GenBank/DDBJ whole genome shotgun (WGS) entry which is preliminary data.</text>
</comment>
<reference evidence="10" key="2">
    <citation type="submission" date="2020-09" db="EMBL/GenBank/DDBJ databases">
        <authorList>
            <person name="Sun Q."/>
            <person name="Zhou Y."/>
        </authorList>
    </citation>
    <scope>NUCLEOTIDE SEQUENCE</scope>
    <source>
        <strain evidence="10">CGMCC 1.15958</strain>
    </source>
</reference>
<dbReference type="CDD" id="cd00209">
    <property type="entry name" value="DHFR"/>
    <property type="match status" value="1"/>
</dbReference>
<evidence type="ECO:0000313" key="11">
    <source>
        <dbReference type="Proteomes" id="UP000609064"/>
    </source>
</evidence>
<name>A0A916YML8_9BACT</name>
<dbReference type="EC" id="1.5.1.3" evidence="3 8"/>
<comment type="catalytic activity">
    <reaction evidence="8">
        <text>(6S)-5,6,7,8-tetrahydrofolate + NADP(+) = 7,8-dihydrofolate + NADPH + H(+)</text>
        <dbReference type="Rhea" id="RHEA:15009"/>
        <dbReference type="ChEBI" id="CHEBI:15378"/>
        <dbReference type="ChEBI" id="CHEBI:57451"/>
        <dbReference type="ChEBI" id="CHEBI:57453"/>
        <dbReference type="ChEBI" id="CHEBI:57783"/>
        <dbReference type="ChEBI" id="CHEBI:58349"/>
        <dbReference type="EC" id="1.5.1.3"/>
    </reaction>
</comment>
<sequence>MISIIVATAENGVIGKDNQLLWKLSADLKQFRVLTTGHSVIMGRKTFESIGRPLPNRTNIVISRQKDLVLPEGILKVNSLEQAIEAAKNHAGNEEIFVIGGGNVYEQALKITNKIYLTEVKASIEGDAFFPALDTNVWKETARISHPKDEKNEYDFDFVELVRK</sequence>
<organism evidence="10 11">
    <name type="scientific">Emticicia aquatilis</name>
    <dbReference type="NCBI Taxonomy" id="1537369"/>
    <lineage>
        <taxon>Bacteria</taxon>
        <taxon>Pseudomonadati</taxon>
        <taxon>Bacteroidota</taxon>
        <taxon>Cytophagia</taxon>
        <taxon>Cytophagales</taxon>
        <taxon>Leadbetterellaceae</taxon>
        <taxon>Emticicia</taxon>
    </lineage>
</organism>
<reference evidence="10" key="1">
    <citation type="journal article" date="2014" name="Int. J. Syst. Evol. Microbiol.">
        <title>Complete genome sequence of Corynebacterium casei LMG S-19264T (=DSM 44701T), isolated from a smear-ripened cheese.</title>
        <authorList>
            <consortium name="US DOE Joint Genome Institute (JGI-PGF)"/>
            <person name="Walter F."/>
            <person name="Albersmeier A."/>
            <person name="Kalinowski J."/>
            <person name="Ruckert C."/>
        </authorList>
    </citation>
    <scope>NUCLEOTIDE SEQUENCE</scope>
    <source>
        <strain evidence="10">CGMCC 1.15958</strain>
    </source>
</reference>
<evidence type="ECO:0000313" key="10">
    <source>
        <dbReference type="EMBL" id="GGD52096.1"/>
    </source>
</evidence>
<proteinExistence type="inferred from homology"/>
<dbReference type="GO" id="GO:0070401">
    <property type="term" value="F:NADP+ binding"/>
    <property type="evidence" value="ECO:0007669"/>
    <property type="project" value="UniProtKB-ARBA"/>
</dbReference>
<dbReference type="Proteomes" id="UP000609064">
    <property type="component" value="Unassembled WGS sequence"/>
</dbReference>
<dbReference type="EMBL" id="BMKK01000003">
    <property type="protein sequence ID" value="GGD52096.1"/>
    <property type="molecule type" value="Genomic_DNA"/>
</dbReference>
<dbReference type="GO" id="GO:0006730">
    <property type="term" value="P:one-carbon metabolic process"/>
    <property type="evidence" value="ECO:0007669"/>
    <property type="project" value="UniProtKB-KW"/>
</dbReference>
<protein>
    <recommendedName>
        <fullName evidence="3 8">Dihydrofolate reductase</fullName>
        <ecNumber evidence="3 8">1.5.1.3</ecNumber>
    </recommendedName>
</protein>
<dbReference type="GO" id="GO:0004146">
    <property type="term" value="F:dihydrofolate reductase activity"/>
    <property type="evidence" value="ECO:0007669"/>
    <property type="project" value="UniProtKB-EC"/>
</dbReference>
<evidence type="ECO:0000256" key="8">
    <source>
        <dbReference type="PIRNR" id="PIRNR000194"/>
    </source>
</evidence>
<dbReference type="PRINTS" id="PR00070">
    <property type="entry name" value="DHFR"/>
</dbReference>
<evidence type="ECO:0000256" key="4">
    <source>
        <dbReference type="ARBA" id="ARBA00022563"/>
    </source>
</evidence>
<dbReference type="Gene3D" id="3.40.430.10">
    <property type="entry name" value="Dihydrofolate Reductase, subunit A"/>
    <property type="match status" value="1"/>
</dbReference>
<keyword evidence="11" id="KW-1185">Reference proteome</keyword>
<feature type="domain" description="DHFR" evidence="9">
    <location>
        <begin position="1"/>
        <end position="163"/>
    </location>
</feature>
<dbReference type="PROSITE" id="PS51330">
    <property type="entry name" value="DHFR_2"/>
    <property type="match status" value="1"/>
</dbReference>
<evidence type="ECO:0000256" key="7">
    <source>
        <dbReference type="ARBA" id="ARBA00025067"/>
    </source>
</evidence>
<keyword evidence="6 8" id="KW-0560">Oxidoreductase</keyword>
<dbReference type="RefSeq" id="WP_188765485.1">
    <property type="nucleotide sequence ID" value="NZ_BMKK01000003.1"/>
</dbReference>
<evidence type="ECO:0000259" key="9">
    <source>
        <dbReference type="PROSITE" id="PS51330"/>
    </source>
</evidence>
<dbReference type="PIRSF" id="PIRSF000194">
    <property type="entry name" value="DHFR"/>
    <property type="match status" value="1"/>
</dbReference>
<dbReference type="SUPFAM" id="SSF53597">
    <property type="entry name" value="Dihydrofolate reductase-like"/>
    <property type="match status" value="1"/>
</dbReference>
<dbReference type="InterPro" id="IPR012259">
    <property type="entry name" value="DHFR"/>
</dbReference>
<evidence type="ECO:0000256" key="3">
    <source>
        <dbReference type="ARBA" id="ARBA00012856"/>
    </source>
</evidence>
<comment type="function">
    <text evidence="7 8">Key enzyme in folate metabolism. Catalyzes an essential reaction for de novo glycine and purine synthesis, and for DNA precursor synthesis.</text>
</comment>
<comment type="pathway">
    <text evidence="1 8">Cofactor biosynthesis; tetrahydrofolate biosynthesis; 5,6,7,8-tetrahydrofolate from 7,8-dihydrofolate: step 1/1.</text>
</comment>
<dbReference type="AlphaFoldDB" id="A0A916YML8"/>
<dbReference type="Pfam" id="PF00186">
    <property type="entry name" value="DHFR_1"/>
    <property type="match status" value="1"/>
</dbReference>
<dbReference type="PANTHER" id="PTHR48069:SF3">
    <property type="entry name" value="DIHYDROFOLATE REDUCTASE"/>
    <property type="match status" value="1"/>
</dbReference>
<dbReference type="InterPro" id="IPR001796">
    <property type="entry name" value="DHFR_dom"/>
</dbReference>
<dbReference type="InterPro" id="IPR024072">
    <property type="entry name" value="DHFR-like_dom_sf"/>
</dbReference>
<dbReference type="GO" id="GO:0046654">
    <property type="term" value="P:tetrahydrofolate biosynthetic process"/>
    <property type="evidence" value="ECO:0007669"/>
    <property type="project" value="InterPro"/>
</dbReference>
<evidence type="ECO:0000256" key="6">
    <source>
        <dbReference type="ARBA" id="ARBA00023002"/>
    </source>
</evidence>
<gene>
    <name evidence="10" type="primary">dfrA</name>
    <name evidence="10" type="ORF">GCM10011514_15430</name>
</gene>
<dbReference type="GO" id="GO:0046655">
    <property type="term" value="P:folic acid metabolic process"/>
    <property type="evidence" value="ECO:0007669"/>
    <property type="project" value="TreeGrafter"/>
</dbReference>
<evidence type="ECO:0000256" key="1">
    <source>
        <dbReference type="ARBA" id="ARBA00004903"/>
    </source>
</evidence>
<dbReference type="GO" id="GO:0005829">
    <property type="term" value="C:cytosol"/>
    <property type="evidence" value="ECO:0007669"/>
    <property type="project" value="TreeGrafter"/>
</dbReference>
<dbReference type="PANTHER" id="PTHR48069">
    <property type="entry name" value="DIHYDROFOLATE REDUCTASE"/>
    <property type="match status" value="1"/>
</dbReference>